<feature type="non-terminal residue" evidence="3">
    <location>
        <position position="229"/>
    </location>
</feature>
<dbReference type="eggNOG" id="KOG0154">
    <property type="taxonomic scope" value="Eukaryota"/>
</dbReference>
<dbReference type="STRING" id="10228.B3RSQ2"/>
<dbReference type="Pfam" id="PF01585">
    <property type="entry name" value="G-patch"/>
    <property type="match status" value="1"/>
</dbReference>
<dbReference type="OrthoDB" id="2538319at2759"/>
<dbReference type="OMA" id="PENSEIC"/>
<sequence length="229" mass="25368">EKTIQIPELAISKKHAQIGYDLQESKYHICDLGSKNGTYLNDVKIANDGSTFYLQHGDYIKIGSTSFLLHIHPGYDTCDDCEPGQILSRIPVTDHITSKTETAPICTDSDKLEDQRRHSLKQLKRKYGLGRDDTSESAVSTHEKYKDRAEERRVHIGSDFPHALQTSSSVKKPIEKSNKGHKLLEKMGWSAGQGLGRNNTGISQPVEVQMRLTNAGLGTSGVSSSMDDI</sequence>
<dbReference type="PROSITE" id="PS50174">
    <property type="entry name" value="G_PATCH"/>
    <property type="match status" value="1"/>
</dbReference>
<evidence type="ECO:0000259" key="1">
    <source>
        <dbReference type="PROSITE" id="PS50006"/>
    </source>
</evidence>
<feature type="non-terminal residue" evidence="3">
    <location>
        <position position="1"/>
    </location>
</feature>
<dbReference type="InterPro" id="IPR000253">
    <property type="entry name" value="FHA_dom"/>
</dbReference>
<dbReference type="GeneID" id="6752302"/>
<keyword evidence="4" id="KW-1185">Reference proteome</keyword>
<dbReference type="AlphaFoldDB" id="B3RSQ2"/>
<dbReference type="Pfam" id="PF00498">
    <property type="entry name" value="FHA"/>
    <property type="match status" value="1"/>
</dbReference>
<dbReference type="PhylomeDB" id="B3RSQ2"/>
<dbReference type="EMBL" id="DS985243">
    <property type="protein sequence ID" value="EDV26557.1"/>
    <property type="molecule type" value="Genomic_DNA"/>
</dbReference>
<dbReference type="HOGENOM" id="CLU_083127_0_0_1"/>
<protein>
    <recommendedName>
        <fullName evidence="5">Angiogenic factor with G patch and FHA domains 1</fullName>
    </recommendedName>
</protein>
<dbReference type="RefSeq" id="XP_002110553.1">
    <property type="nucleotide sequence ID" value="XM_002110517.1"/>
</dbReference>
<evidence type="ECO:0000259" key="2">
    <source>
        <dbReference type="PROSITE" id="PS50174"/>
    </source>
</evidence>
<dbReference type="InterPro" id="IPR000467">
    <property type="entry name" value="G_patch_dom"/>
</dbReference>
<dbReference type="Proteomes" id="UP000009022">
    <property type="component" value="Unassembled WGS sequence"/>
</dbReference>
<dbReference type="GO" id="GO:0003676">
    <property type="term" value="F:nucleic acid binding"/>
    <property type="evidence" value="ECO:0007669"/>
    <property type="project" value="InterPro"/>
</dbReference>
<name>B3RSQ2_TRIAD</name>
<dbReference type="InParanoid" id="B3RSQ2"/>
<organism evidence="3 4">
    <name type="scientific">Trichoplax adhaerens</name>
    <name type="common">Trichoplax reptans</name>
    <dbReference type="NCBI Taxonomy" id="10228"/>
    <lineage>
        <taxon>Eukaryota</taxon>
        <taxon>Metazoa</taxon>
        <taxon>Placozoa</taxon>
        <taxon>Uniplacotomia</taxon>
        <taxon>Trichoplacea</taxon>
        <taxon>Trichoplacidae</taxon>
        <taxon>Trichoplax</taxon>
    </lineage>
</organism>
<evidence type="ECO:0000313" key="3">
    <source>
        <dbReference type="EMBL" id="EDV26557.1"/>
    </source>
</evidence>
<dbReference type="PROSITE" id="PS50006">
    <property type="entry name" value="FHA_DOMAIN"/>
    <property type="match status" value="1"/>
</dbReference>
<dbReference type="SMART" id="SM00443">
    <property type="entry name" value="G_patch"/>
    <property type="match status" value="1"/>
</dbReference>
<dbReference type="Gene3D" id="2.60.200.20">
    <property type="match status" value="1"/>
</dbReference>
<dbReference type="InterPro" id="IPR053027">
    <property type="entry name" value="AGGF1"/>
</dbReference>
<dbReference type="PANTHER" id="PTHR23106">
    <property type="entry name" value="ANGIOGENIC FACTOR WITH G PATCH AND FHA DOMAINS 1"/>
    <property type="match status" value="1"/>
</dbReference>
<dbReference type="InterPro" id="IPR008984">
    <property type="entry name" value="SMAD_FHA_dom_sf"/>
</dbReference>
<evidence type="ECO:0008006" key="5">
    <source>
        <dbReference type="Google" id="ProtNLM"/>
    </source>
</evidence>
<feature type="domain" description="FHA" evidence="1">
    <location>
        <begin position="1"/>
        <end position="45"/>
    </location>
</feature>
<gene>
    <name evidence="3" type="ORF">TRIADDRAFT_16335</name>
</gene>
<dbReference type="SUPFAM" id="SSF49879">
    <property type="entry name" value="SMAD/FHA domain"/>
    <property type="match status" value="1"/>
</dbReference>
<dbReference type="CTD" id="6752302"/>
<accession>B3RSQ2</accession>
<reference evidence="3 4" key="1">
    <citation type="journal article" date="2008" name="Nature">
        <title>The Trichoplax genome and the nature of placozoans.</title>
        <authorList>
            <person name="Srivastava M."/>
            <person name="Begovic E."/>
            <person name="Chapman J."/>
            <person name="Putnam N.H."/>
            <person name="Hellsten U."/>
            <person name="Kawashima T."/>
            <person name="Kuo A."/>
            <person name="Mitros T."/>
            <person name="Salamov A."/>
            <person name="Carpenter M.L."/>
            <person name="Signorovitch A.Y."/>
            <person name="Moreno M.A."/>
            <person name="Kamm K."/>
            <person name="Grimwood J."/>
            <person name="Schmutz J."/>
            <person name="Shapiro H."/>
            <person name="Grigoriev I.V."/>
            <person name="Buss L.W."/>
            <person name="Schierwater B."/>
            <person name="Dellaporta S.L."/>
            <person name="Rokhsar D.S."/>
        </authorList>
    </citation>
    <scope>NUCLEOTIDE SEQUENCE [LARGE SCALE GENOMIC DNA]</scope>
    <source>
        <strain evidence="3 4">Grell-BS-1999</strain>
    </source>
</reference>
<proteinExistence type="predicted"/>
<dbReference type="KEGG" id="tad:TRIADDRAFT_16335"/>
<feature type="domain" description="G-patch" evidence="2">
    <location>
        <begin position="176"/>
        <end position="222"/>
    </location>
</feature>
<dbReference type="PANTHER" id="PTHR23106:SF24">
    <property type="entry name" value="ANGIOGENIC FACTOR WITH G PATCH AND FHA DOMAINS 1"/>
    <property type="match status" value="1"/>
</dbReference>
<evidence type="ECO:0000313" key="4">
    <source>
        <dbReference type="Proteomes" id="UP000009022"/>
    </source>
</evidence>